<reference evidence="2" key="1">
    <citation type="submission" date="2015-11" db="EMBL/GenBank/DDBJ databases">
        <title>De novo transcriptome assembly of four potential Pierce s Disease insect vectors from Arizona vineyards.</title>
        <authorList>
            <person name="Tassone E.E."/>
        </authorList>
    </citation>
    <scope>NUCLEOTIDE SEQUENCE</scope>
</reference>
<organism evidence="2">
    <name type="scientific">Homalodisca liturata</name>
    <dbReference type="NCBI Taxonomy" id="320908"/>
    <lineage>
        <taxon>Eukaryota</taxon>
        <taxon>Metazoa</taxon>
        <taxon>Ecdysozoa</taxon>
        <taxon>Arthropoda</taxon>
        <taxon>Hexapoda</taxon>
        <taxon>Insecta</taxon>
        <taxon>Pterygota</taxon>
        <taxon>Neoptera</taxon>
        <taxon>Paraneoptera</taxon>
        <taxon>Hemiptera</taxon>
        <taxon>Auchenorrhyncha</taxon>
        <taxon>Membracoidea</taxon>
        <taxon>Cicadellidae</taxon>
        <taxon>Cicadellinae</taxon>
        <taxon>Proconiini</taxon>
        <taxon>Homalodisca</taxon>
    </lineage>
</organism>
<sequence>GCSIFVKQGIDFKVINVDTFCSNNVFEVSTIFIPSVNTVVATIYRTPDSNIHLFLFLLGKFLKFLFDKYKNNLILTGDFNIDIIKENLQTVSFLNLLRSYNLYCLNTQRTRYNACLDNIITDKPKNSVKYHVLQPDLADHDGVFALFYDSTSLYQIKAPNTVHKVKVLNSTALEKYKEKLLEINWQILARYDNVDDAFAYFIKLLTTSYEECCVVKNFNSNSVKGKPLVKWFTPELKKNRDYTMYLYDVFKSSKGTVNERDHKRAYDSAKHEYKKQIKQAKISANEHYINSSTNKCKAAWRVIRSESNNEVKMHDVQIPSNDFNNYFIKVASQISNTDLTSLNYSHAIEMVNDYVIGHGSVIPHFKWKYILVKDVLYCVNKLSSSNSQDLHGFSNTLVKNIIHIIVEPLTILYNLMLEQGVFPLALKVTKTIPIFKKGDKKSPENYRPISLVPIFSKIFEYCIKEQLYIFFHHNKLLCKEQFGFLPGLNTIKAVEKVVENILFNFEEKSITCATLIDLSKAFDCLSHELLIKKLHVYGIRNKELELFKSYLSDRKQMVVQGNDKSEFKNVKIGVPQGSVLGPFLFIVAINDFAYSMPCFSVLYADDTTFINKQHNLKNLITEQEHSMRIALEWFQANYLSVNKNKTEKILFSQNCKIS</sequence>
<accession>A0A1B6I068</accession>
<dbReference type="InterPro" id="IPR036691">
    <property type="entry name" value="Endo/exonu/phosph_ase_sf"/>
</dbReference>
<dbReference type="PANTHER" id="PTHR47510:SF3">
    <property type="entry name" value="ENDO_EXONUCLEASE_PHOSPHATASE DOMAIN-CONTAINING PROTEIN"/>
    <property type="match status" value="1"/>
</dbReference>
<dbReference type="Pfam" id="PF00078">
    <property type="entry name" value="RVT_1"/>
    <property type="match status" value="1"/>
</dbReference>
<dbReference type="SUPFAM" id="SSF56219">
    <property type="entry name" value="DNase I-like"/>
    <property type="match status" value="1"/>
</dbReference>
<feature type="domain" description="Reverse transcriptase" evidence="1">
    <location>
        <begin position="415"/>
        <end position="658"/>
    </location>
</feature>
<dbReference type="InterPro" id="IPR000477">
    <property type="entry name" value="RT_dom"/>
</dbReference>
<dbReference type="PROSITE" id="PS50878">
    <property type="entry name" value="RT_POL"/>
    <property type="match status" value="1"/>
</dbReference>
<dbReference type="InterPro" id="IPR043502">
    <property type="entry name" value="DNA/RNA_pol_sf"/>
</dbReference>
<gene>
    <name evidence="2" type="ORF">g.4204</name>
</gene>
<evidence type="ECO:0000259" key="1">
    <source>
        <dbReference type="PROSITE" id="PS50878"/>
    </source>
</evidence>
<dbReference type="SUPFAM" id="SSF56672">
    <property type="entry name" value="DNA/RNA polymerases"/>
    <property type="match status" value="1"/>
</dbReference>
<dbReference type="EMBL" id="GECU01027387">
    <property type="protein sequence ID" value="JAS80319.1"/>
    <property type="molecule type" value="Transcribed_RNA"/>
</dbReference>
<dbReference type="PANTHER" id="PTHR47510">
    <property type="entry name" value="REVERSE TRANSCRIPTASE DOMAIN-CONTAINING PROTEIN"/>
    <property type="match status" value="1"/>
</dbReference>
<dbReference type="GO" id="GO:0071897">
    <property type="term" value="P:DNA biosynthetic process"/>
    <property type="evidence" value="ECO:0007669"/>
    <property type="project" value="UniProtKB-ARBA"/>
</dbReference>
<dbReference type="Gene3D" id="3.60.10.10">
    <property type="entry name" value="Endonuclease/exonuclease/phosphatase"/>
    <property type="match status" value="1"/>
</dbReference>
<feature type="non-terminal residue" evidence="2">
    <location>
        <position position="1"/>
    </location>
</feature>
<name>A0A1B6I068_9HEMI</name>
<proteinExistence type="predicted"/>
<dbReference type="CDD" id="cd01650">
    <property type="entry name" value="RT_nLTR_like"/>
    <property type="match status" value="1"/>
</dbReference>
<evidence type="ECO:0000313" key="2">
    <source>
        <dbReference type="EMBL" id="JAS80319.1"/>
    </source>
</evidence>
<protein>
    <recommendedName>
        <fullName evidence="1">Reverse transcriptase domain-containing protein</fullName>
    </recommendedName>
</protein>
<dbReference type="AlphaFoldDB" id="A0A1B6I068"/>